<keyword evidence="2" id="KW-1185">Reference proteome</keyword>
<evidence type="ECO:0000313" key="1">
    <source>
        <dbReference type="EMBL" id="RJF78100.1"/>
    </source>
</evidence>
<organism evidence="1 2">
    <name type="scientific">Azospirillum cavernae</name>
    <dbReference type="NCBI Taxonomy" id="2320860"/>
    <lineage>
        <taxon>Bacteria</taxon>
        <taxon>Pseudomonadati</taxon>
        <taxon>Pseudomonadota</taxon>
        <taxon>Alphaproteobacteria</taxon>
        <taxon>Rhodospirillales</taxon>
        <taxon>Azospirillaceae</taxon>
        <taxon>Azospirillum</taxon>
    </lineage>
</organism>
<proteinExistence type="predicted"/>
<reference evidence="1 2" key="1">
    <citation type="submission" date="2018-09" db="EMBL/GenBank/DDBJ databases">
        <authorList>
            <person name="Zhu H."/>
        </authorList>
    </citation>
    <scope>NUCLEOTIDE SEQUENCE [LARGE SCALE GENOMIC DNA]</scope>
    <source>
        <strain evidence="1 2">K2W22B-5</strain>
    </source>
</reference>
<comment type="caution">
    <text evidence="1">The sequence shown here is derived from an EMBL/GenBank/DDBJ whole genome shotgun (WGS) entry which is preliminary data.</text>
</comment>
<protein>
    <submittedName>
        <fullName evidence="1">Uncharacterized protein</fullName>
    </submittedName>
</protein>
<name>A0A418VPA4_9PROT</name>
<gene>
    <name evidence="1" type="ORF">D3877_23505</name>
</gene>
<dbReference type="Proteomes" id="UP000283458">
    <property type="component" value="Unassembled WGS sequence"/>
</dbReference>
<evidence type="ECO:0000313" key="2">
    <source>
        <dbReference type="Proteomes" id="UP000283458"/>
    </source>
</evidence>
<dbReference type="AlphaFoldDB" id="A0A418VPA4"/>
<accession>A0A418VPA4</accession>
<dbReference type="EMBL" id="QYUL01000004">
    <property type="protein sequence ID" value="RJF78100.1"/>
    <property type="molecule type" value="Genomic_DNA"/>
</dbReference>
<sequence>MFLLCEDGLCLLCEDGEPILLLTCEAACPVLLCQDGVPLLCEDGTQILLAVCAPTEVTTHTAYAEPMIGEADLIGDLFVNVPHNRLRGRGRFAAIGAIHRKQVVELKGFGRFHNPITAKVNWVAGAQVQGKATLKALQGAHSVGAAALLAKGKLVAKGATLAVPTARFLGRGTLAVQDATVDDIGIIMPGVASLVVGEISHQQTYKAKLWSVGETSTLTANPVSFTLMTGAATLVGEGTLIFAPPMIVVLVGAATLSVATAFHQGRADLDAYGDLFAMGALFDPNATRPVPDGYLYPVDDADVDAYETIDCSEYGNGVFPDFNEDYDGDFYDAASDG</sequence>